<gene>
    <name evidence="1" type="ORF">LY60_00243</name>
</gene>
<proteinExistence type="predicted"/>
<comment type="caution">
    <text evidence="1">The sequence shown here is derived from an EMBL/GenBank/DDBJ whole genome shotgun (WGS) entry which is preliminary data.</text>
</comment>
<name>A0A562JK37_9FIRM</name>
<dbReference type="AlphaFoldDB" id="A0A562JK37"/>
<dbReference type="OrthoDB" id="5373219at2"/>
<evidence type="ECO:0000313" key="2">
    <source>
        <dbReference type="Proteomes" id="UP000315343"/>
    </source>
</evidence>
<dbReference type="Proteomes" id="UP000315343">
    <property type="component" value="Unassembled WGS sequence"/>
</dbReference>
<evidence type="ECO:0000313" key="1">
    <source>
        <dbReference type="EMBL" id="TWH83632.1"/>
    </source>
</evidence>
<sequence length="176" mass="20961">MSENHITILFSNNGSRNEVRMRVVEQFASEVCGKGSGELASRYTYYVETLINGDRIYLRRPANLHNGFDFLVCIENINFSTLGQRYRNYPKHEDIISDLSLKKKFEPNLYKELFELMKQVYNCNDLIINDYQKLNFKTGFTTELILKTLKWLFIEQDIRYWNYSGRDMLWNGIMHI</sequence>
<dbReference type="RefSeq" id="WP_145078838.1">
    <property type="nucleotide sequence ID" value="NZ_VLKH01000001.1"/>
</dbReference>
<evidence type="ECO:0008006" key="3">
    <source>
        <dbReference type="Google" id="ProtNLM"/>
    </source>
</evidence>
<dbReference type="EMBL" id="VLKH01000001">
    <property type="protein sequence ID" value="TWH83632.1"/>
    <property type="molecule type" value="Genomic_DNA"/>
</dbReference>
<keyword evidence="2" id="KW-1185">Reference proteome</keyword>
<organism evidence="1 2">
    <name type="scientific">Sedimentibacter saalensis</name>
    <dbReference type="NCBI Taxonomy" id="130788"/>
    <lineage>
        <taxon>Bacteria</taxon>
        <taxon>Bacillati</taxon>
        <taxon>Bacillota</taxon>
        <taxon>Tissierellia</taxon>
        <taxon>Sedimentibacter</taxon>
    </lineage>
</organism>
<accession>A0A562JK37</accession>
<reference evidence="1 2" key="1">
    <citation type="submission" date="2019-07" db="EMBL/GenBank/DDBJ databases">
        <title>Genomic Encyclopedia of Type Strains, Phase I: the one thousand microbial genomes (KMG-I) project.</title>
        <authorList>
            <person name="Kyrpides N."/>
        </authorList>
    </citation>
    <scope>NUCLEOTIDE SEQUENCE [LARGE SCALE GENOMIC DNA]</scope>
    <source>
        <strain evidence="1 2">DSM 13558</strain>
    </source>
</reference>
<protein>
    <recommendedName>
        <fullName evidence="3">DNA adenine methylase</fullName>
    </recommendedName>
</protein>